<evidence type="ECO:0000256" key="3">
    <source>
        <dbReference type="ARBA" id="ARBA00023136"/>
    </source>
</evidence>
<feature type="region of interest" description="Disordered" evidence="5">
    <location>
        <begin position="419"/>
        <end position="450"/>
    </location>
</feature>
<dbReference type="PANTHER" id="PTHR12080:SF125">
    <property type="entry name" value="CD48 ANTIGEN-LIKE"/>
    <property type="match status" value="1"/>
</dbReference>
<evidence type="ECO:0000259" key="7">
    <source>
        <dbReference type="PROSITE" id="PS50835"/>
    </source>
</evidence>
<feature type="compositionally biased region" description="Low complexity" evidence="5">
    <location>
        <begin position="419"/>
        <end position="429"/>
    </location>
</feature>
<evidence type="ECO:0000313" key="9">
    <source>
        <dbReference type="Proteomes" id="UP000694557"/>
    </source>
</evidence>
<accession>A0A8C7FUG0</accession>
<feature type="chain" id="PRO_5034114426" description="Ig-like domain-containing protein" evidence="6">
    <location>
        <begin position="37"/>
        <end position="450"/>
    </location>
</feature>
<feature type="domain" description="Ig-like" evidence="7">
    <location>
        <begin position="343"/>
        <end position="419"/>
    </location>
</feature>
<protein>
    <recommendedName>
        <fullName evidence="7">Ig-like domain-containing protein</fullName>
    </recommendedName>
</protein>
<dbReference type="InterPro" id="IPR036179">
    <property type="entry name" value="Ig-like_dom_sf"/>
</dbReference>
<dbReference type="InterPro" id="IPR007110">
    <property type="entry name" value="Ig-like_dom"/>
</dbReference>
<reference evidence="8" key="2">
    <citation type="submission" date="2025-09" db="UniProtKB">
        <authorList>
            <consortium name="Ensembl"/>
        </authorList>
    </citation>
    <scope>IDENTIFICATION</scope>
</reference>
<dbReference type="SUPFAM" id="SSF48726">
    <property type="entry name" value="Immunoglobulin"/>
    <property type="match status" value="2"/>
</dbReference>
<feature type="compositionally biased region" description="Basic and acidic residues" evidence="5">
    <location>
        <begin position="430"/>
        <end position="450"/>
    </location>
</feature>
<dbReference type="Gene3D" id="2.60.40.10">
    <property type="entry name" value="Immunoglobulins"/>
    <property type="match status" value="4"/>
</dbReference>
<proteinExistence type="predicted"/>
<evidence type="ECO:0000313" key="8">
    <source>
        <dbReference type="Ensembl" id="ENSOKIP00005032710.1"/>
    </source>
</evidence>
<feature type="signal peptide" evidence="6">
    <location>
        <begin position="1"/>
        <end position="36"/>
    </location>
</feature>
<keyword evidence="4" id="KW-0325">Glycoprotein</keyword>
<reference evidence="8" key="1">
    <citation type="submission" date="2025-08" db="UniProtKB">
        <authorList>
            <consortium name="Ensembl"/>
        </authorList>
    </citation>
    <scope>IDENTIFICATION</scope>
</reference>
<sequence length="450" mass="49523">MYCYLLSLQTNSLADMPKLTLIRLCFWLCLARMVVSGDLYHQVEGDLVLKPEKSTVPDHITSILWKHGKNKVAEWYKDYGLDIYGTFINRTTLDQTTGELRISGLMKTDSGVYSVEFNSKLLDKTYTLSVIKAVPKPTITSSCNPDKTSCTLTCEGDTTDAEPVTYSWKEGEGPWVVGGKLLIVSKSHTGNSTNSYNYICKLNNTVSGEVSEPGEEVFGSEPSNRDFVGVVVTAIVATVFIVITDLYHQVEGDLVLKPEKSTVPDHITSILWKHGKYKVAEWDNDFGGLDIYGNFRERTTLDQTTGELRISGLMKTDSGIYSVEFNSKLLDKTYTLSVIKAVPKPTITSSCNPDKTSCTLTCEGDTTDAEPVTYSWKVGEGPWQVLDKQLNVCKSNTGKSNSGYNYICKLNNAVSGEVSEPGEEVFGSEGNHEEELGVGKGEADEAAEKT</sequence>
<dbReference type="PANTHER" id="PTHR12080">
    <property type="entry name" value="SIGNALING LYMPHOCYTIC ACTIVATION MOLECULE"/>
    <property type="match status" value="1"/>
</dbReference>
<name>A0A8C7FUG0_ONCKI</name>
<dbReference type="GO" id="GO:0016020">
    <property type="term" value="C:membrane"/>
    <property type="evidence" value="ECO:0007669"/>
    <property type="project" value="UniProtKB-SubCell"/>
</dbReference>
<dbReference type="InterPro" id="IPR015631">
    <property type="entry name" value="CD2/SLAM_rcpt"/>
</dbReference>
<dbReference type="PROSITE" id="PS50835">
    <property type="entry name" value="IG_LIKE"/>
    <property type="match status" value="2"/>
</dbReference>
<gene>
    <name evidence="8" type="primary">LOC109890354</name>
</gene>
<evidence type="ECO:0000256" key="1">
    <source>
        <dbReference type="ARBA" id="ARBA00004370"/>
    </source>
</evidence>
<dbReference type="AlphaFoldDB" id="A0A8C7FUG0"/>
<evidence type="ECO:0000256" key="6">
    <source>
        <dbReference type="SAM" id="SignalP"/>
    </source>
</evidence>
<comment type="subcellular location">
    <subcellularLocation>
        <location evidence="1">Membrane</location>
    </subcellularLocation>
</comment>
<dbReference type="InterPro" id="IPR013783">
    <property type="entry name" value="Ig-like_fold"/>
</dbReference>
<evidence type="ECO:0000256" key="4">
    <source>
        <dbReference type="ARBA" id="ARBA00023180"/>
    </source>
</evidence>
<evidence type="ECO:0000256" key="2">
    <source>
        <dbReference type="ARBA" id="ARBA00022729"/>
    </source>
</evidence>
<dbReference type="Proteomes" id="UP000694557">
    <property type="component" value="Unassembled WGS sequence"/>
</dbReference>
<organism evidence="8 9">
    <name type="scientific">Oncorhynchus kisutch</name>
    <name type="common">Coho salmon</name>
    <name type="synonym">Salmo kisutch</name>
    <dbReference type="NCBI Taxonomy" id="8019"/>
    <lineage>
        <taxon>Eukaryota</taxon>
        <taxon>Metazoa</taxon>
        <taxon>Chordata</taxon>
        <taxon>Craniata</taxon>
        <taxon>Vertebrata</taxon>
        <taxon>Euteleostomi</taxon>
        <taxon>Actinopterygii</taxon>
        <taxon>Neopterygii</taxon>
        <taxon>Teleostei</taxon>
        <taxon>Protacanthopterygii</taxon>
        <taxon>Salmoniformes</taxon>
        <taxon>Salmonidae</taxon>
        <taxon>Salmoninae</taxon>
        <taxon>Oncorhynchus</taxon>
    </lineage>
</organism>
<keyword evidence="9" id="KW-1185">Reference proteome</keyword>
<feature type="domain" description="Ig-like" evidence="7">
    <location>
        <begin position="135"/>
        <end position="211"/>
    </location>
</feature>
<dbReference type="GeneTree" id="ENSGT00610000086518"/>
<dbReference type="Ensembl" id="ENSOKIT00005034539.1">
    <property type="protein sequence ID" value="ENSOKIP00005032710.1"/>
    <property type="gene ID" value="ENSOKIG00005014037.1"/>
</dbReference>
<keyword evidence="2 6" id="KW-0732">Signal</keyword>
<keyword evidence="3" id="KW-0472">Membrane</keyword>
<evidence type="ECO:0000256" key="5">
    <source>
        <dbReference type="SAM" id="MobiDB-lite"/>
    </source>
</evidence>